<evidence type="ECO:0000313" key="2">
    <source>
        <dbReference type="Proteomes" id="UP000283269"/>
    </source>
</evidence>
<sequence>MSISSEISSDLKYDLFPDIVKFGVRWYKGNSIILDEEAPRRPIVRSPIVLRRIWVTTEWKNDPVTKQTQGLSVQFMLMAQSDAESIPSILAKAEWAPSSEPQSNFGKTWKHMDGTVTYYEGAPVLGDTPIVAKTSTFEPLPQISTFDREISCVSGRVLNFNVELDKPNGGPRNIETIRGCHTGSGGQELKIKLRKEDYPVSPGLSDTSPLFIGRMKIRQSPRELKSIKNSPDLYDMIIAFLLIDLVYTNNNEQ</sequence>
<reference evidence="1 2" key="1">
    <citation type="journal article" date="2018" name="Evol. Lett.">
        <title>Horizontal gene cluster transfer increased hallucinogenic mushroom diversity.</title>
        <authorList>
            <person name="Reynolds H.T."/>
            <person name="Vijayakumar V."/>
            <person name="Gluck-Thaler E."/>
            <person name="Korotkin H.B."/>
            <person name="Matheny P.B."/>
            <person name="Slot J.C."/>
        </authorList>
    </citation>
    <scope>NUCLEOTIDE SEQUENCE [LARGE SCALE GENOMIC DNA]</scope>
    <source>
        <strain evidence="1 2">2631</strain>
    </source>
</reference>
<comment type="caution">
    <text evidence="1">The sequence shown here is derived from an EMBL/GenBank/DDBJ whole genome shotgun (WGS) entry which is preliminary data.</text>
</comment>
<evidence type="ECO:0000313" key="1">
    <source>
        <dbReference type="EMBL" id="PPQ79745.1"/>
    </source>
</evidence>
<dbReference type="AlphaFoldDB" id="A0A409WMJ6"/>
<protein>
    <submittedName>
        <fullName evidence="1">Uncharacterized protein</fullName>
    </submittedName>
</protein>
<proteinExistence type="predicted"/>
<dbReference type="InParanoid" id="A0A409WMJ6"/>
<accession>A0A409WMJ6</accession>
<keyword evidence="2" id="KW-1185">Reference proteome</keyword>
<organism evidence="1 2">
    <name type="scientific">Psilocybe cyanescens</name>
    <dbReference type="NCBI Taxonomy" id="93625"/>
    <lineage>
        <taxon>Eukaryota</taxon>
        <taxon>Fungi</taxon>
        <taxon>Dikarya</taxon>
        <taxon>Basidiomycota</taxon>
        <taxon>Agaricomycotina</taxon>
        <taxon>Agaricomycetes</taxon>
        <taxon>Agaricomycetidae</taxon>
        <taxon>Agaricales</taxon>
        <taxon>Agaricineae</taxon>
        <taxon>Strophariaceae</taxon>
        <taxon>Psilocybe</taxon>
    </lineage>
</organism>
<dbReference type="Proteomes" id="UP000283269">
    <property type="component" value="Unassembled WGS sequence"/>
</dbReference>
<name>A0A409WMJ6_PSICY</name>
<gene>
    <name evidence="1" type="ORF">CVT25_003311</name>
</gene>
<dbReference type="EMBL" id="NHYD01003366">
    <property type="protein sequence ID" value="PPQ79745.1"/>
    <property type="molecule type" value="Genomic_DNA"/>
</dbReference>